<comment type="caution">
    <text evidence="11">The sequence shown here is derived from an EMBL/GenBank/DDBJ whole genome shotgun (WGS) entry which is preliminary data.</text>
</comment>
<evidence type="ECO:0000256" key="7">
    <source>
        <dbReference type="ARBA" id="ARBA00022840"/>
    </source>
</evidence>
<dbReference type="Proteomes" id="UP000580250">
    <property type="component" value="Unassembled WGS sequence"/>
</dbReference>
<evidence type="ECO:0000256" key="2">
    <source>
        <dbReference type="ARBA" id="ARBA00010912"/>
    </source>
</evidence>
<dbReference type="SUPFAM" id="SSF81631">
    <property type="entry name" value="PAP/OAS1 substrate-binding domain"/>
    <property type="match status" value="2"/>
</dbReference>
<accession>A0A6V7X8V2</accession>
<dbReference type="GO" id="GO:0005524">
    <property type="term" value="F:ATP binding"/>
    <property type="evidence" value="ECO:0007669"/>
    <property type="project" value="UniProtKB-KW"/>
</dbReference>
<keyword evidence="4" id="KW-0507">mRNA processing</keyword>
<dbReference type="GO" id="GO:0005634">
    <property type="term" value="C:nucleus"/>
    <property type="evidence" value="ECO:0007669"/>
    <property type="project" value="UniProtKB-SubCell"/>
</dbReference>
<evidence type="ECO:0000256" key="3">
    <source>
        <dbReference type="ARBA" id="ARBA00012388"/>
    </source>
</evidence>
<evidence type="ECO:0000259" key="10">
    <source>
        <dbReference type="Pfam" id="PF04928"/>
    </source>
</evidence>
<dbReference type="InterPro" id="IPR007012">
    <property type="entry name" value="PolA_pol_cen_dom"/>
</dbReference>
<dbReference type="PANTHER" id="PTHR10682:SF10">
    <property type="entry name" value="POLYNUCLEOTIDE ADENYLYLTRANSFERASE"/>
    <property type="match status" value="1"/>
</dbReference>
<keyword evidence="5" id="KW-0808">Transferase</keyword>
<evidence type="ECO:0000313" key="12">
    <source>
        <dbReference type="Proteomes" id="UP000580250"/>
    </source>
</evidence>
<dbReference type="GO" id="GO:1990817">
    <property type="term" value="F:poly(A) RNA polymerase activity"/>
    <property type="evidence" value="ECO:0007669"/>
    <property type="project" value="UniProtKB-EC"/>
</dbReference>
<dbReference type="EMBL" id="CAJEWN010001229">
    <property type="protein sequence ID" value="CAD2195592.1"/>
    <property type="molecule type" value="Genomic_DNA"/>
</dbReference>
<keyword evidence="7" id="KW-0067">ATP-binding</keyword>
<feature type="domain" description="Poly(A) polymerase central" evidence="10">
    <location>
        <begin position="25"/>
        <end position="86"/>
    </location>
</feature>
<dbReference type="Pfam" id="PF04928">
    <property type="entry name" value="PAP_central"/>
    <property type="match status" value="1"/>
</dbReference>
<dbReference type="Gene3D" id="1.10.1410.10">
    <property type="match status" value="1"/>
</dbReference>
<evidence type="ECO:0000313" key="11">
    <source>
        <dbReference type="EMBL" id="CAD2195592.1"/>
    </source>
</evidence>
<dbReference type="AlphaFoldDB" id="A0A6V7X8V2"/>
<evidence type="ECO:0000256" key="5">
    <source>
        <dbReference type="ARBA" id="ARBA00022679"/>
    </source>
</evidence>
<evidence type="ECO:0000256" key="6">
    <source>
        <dbReference type="ARBA" id="ARBA00022741"/>
    </source>
</evidence>
<gene>
    <name evidence="11" type="ORF">MENT_LOCUS48694</name>
</gene>
<comment type="catalytic activity">
    <reaction evidence="9">
        <text>RNA(n) + ATP = RNA(n)-3'-adenine ribonucleotide + diphosphate</text>
        <dbReference type="Rhea" id="RHEA:11332"/>
        <dbReference type="Rhea" id="RHEA-COMP:14527"/>
        <dbReference type="Rhea" id="RHEA-COMP:17347"/>
        <dbReference type="ChEBI" id="CHEBI:30616"/>
        <dbReference type="ChEBI" id="CHEBI:33019"/>
        <dbReference type="ChEBI" id="CHEBI:140395"/>
        <dbReference type="ChEBI" id="CHEBI:173115"/>
        <dbReference type="EC" id="2.7.7.19"/>
    </reaction>
</comment>
<proteinExistence type="inferred from homology"/>
<dbReference type="EC" id="2.7.7.19" evidence="3"/>
<evidence type="ECO:0000256" key="4">
    <source>
        <dbReference type="ARBA" id="ARBA00022664"/>
    </source>
</evidence>
<comment type="subcellular location">
    <subcellularLocation>
        <location evidence="1">Nucleus</location>
    </subcellularLocation>
</comment>
<organism evidence="11 12">
    <name type="scientific">Meloidogyne enterolobii</name>
    <name type="common">Root-knot nematode worm</name>
    <name type="synonym">Meloidogyne mayaguensis</name>
    <dbReference type="NCBI Taxonomy" id="390850"/>
    <lineage>
        <taxon>Eukaryota</taxon>
        <taxon>Metazoa</taxon>
        <taxon>Ecdysozoa</taxon>
        <taxon>Nematoda</taxon>
        <taxon>Chromadorea</taxon>
        <taxon>Rhabditida</taxon>
        <taxon>Tylenchina</taxon>
        <taxon>Tylenchomorpha</taxon>
        <taxon>Tylenchoidea</taxon>
        <taxon>Meloidogynidae</taxon>
        <taxon>Meloidogyninae</taxon>
        <taxon>Meloidogyne</taxon>
    </lineage>
</organism>
<keyword evidence="6" id="KW-0547">Nucleotide-binding</keyword>
<protein>
    <recommendedName>
        <fullName evidence="3">polynucleotide adenylyltransferase</fullName>
        <ecNumber evidence="3">2.7.7.19</ecNumber>
    </recommendedName>
</protein>
<dbReference type="GO" id="GO:0006397">
    <property type="term" value="P:mRNA processing"/>
    <property type="evidence" value="ECO:0007669"/>
    <property type="project" value="UniProtKB-KW"/>
</dbReference>
<dbReference type="PANTHER" id="PTHR10682">
    <property type="entry name" value="POLY A POLYMERASE"/>
    <property type="match status" value="1"/>
</dbReference>
<evidence type="ECO:0000256" key="1">
    <source>
        <dbReference type="ARBA" id="ARBA00004123"/>
    </source>
</evidence>
<comment type="similarity">
    <text evidence="2">Belongs to the poly(A) polymerase family.</text>
</comment>
<evidence type="ECO:0000256" key="8">
    <source>
        <dbReference type="ARBA" id="ARBA00023242"/>
    </source>
</evidence>
<keyword evidence="8" id="KW-0539">Nucleus</keyword>
<evidence type="ECO:0000256" key="9">
    <source>
        <dbReference type="ARBA" id="ARBA00048830"/>
    </source>
</evidence>
<reference evidence="11 12" key="1">
    <citation type="submission" date="2020-08" db="EMBL/GenBank/DDBJ databases">
        <authorList>
            <person name="Koutsovoulos G."/>
            <person name="Danchin GJ E."/>
        </authorList>
    </citation>
    <scope>NUCLEOTIDE SEQUENCE [LARGE SCALE GENOMIC DNA]</scope>
</reference>
<name>A0A6V7X8V2_MELEN</name>
<dbReference type="OrthoDB" id="5907135at2759"/>
<sequence length="449" mass="52789">MINSLSGYRANIRINQITAKNKTKFRLLLLSLKLWAKSHFIYDGKLGFFSGTSLAILVTKILVDFNSTKMTIFQLLAKFFDVFTYKMMDKIDENNNNTLVTKKKIEEHLENELEPIVIVEETNKNIEKLREAIDWNETKERESRNNLYINNSEKVLRDQIIEKQRFLEKALPYQKQILEKEIKEKQSLLEKVILNRQAILEKNSKMEKHTKLVWPIITPGLPKQNAGFNINMSTRKIIWREMKRAHDFIKTNIKNALKAKSKISKNLDGNHKDLRNQWEGLISGGGEFKNKYDQFLAIVCTYNPTNEYGDEFCDFSTTRIRLQLLFSIETEIDAICHANLQKPIRDKKQCPKEFRKKGWVCIIWLVGIDFEINGNKVLQNKENIFGKDKGKQILKEFKEKIISSYLPRKKGVYSYQSKMSEKERDVIMSQLGIEVKYLKKDEVIKWMLN</sequence>